<evidence type="ECO:0000313" key="3">
    <source>
        <dbReference type="RefSeq" id="XP_016463908.1"/>
    </source>
</evidence>
<dbReference type="PANTHER" id="PTHR34458:SF11">
    <property type="entry name" value="MD-2-RELATED LIPID-RECOGNITION DOMAIN-CONTAINING PROTEIN"/>
    <property type="match status" value="1"/>
</dbReference>
<dbReference type="AlphaFoldDB" id="A0A1S3ZHJ7"/>
<organism evidence="2 3">
    <name type="scientific">Nicotiana tabacum</name>
    <name type="common">Common tobacco</name>
    <dbReference type="NCBI Taxonomy" id="4097"/>
    <lineage>
        <taxon>Eukaryota</taxon>
        <taxon>Viridiplantae</taxon>
        <taxon>Streptophyta</taxon>
        <taxon>Embryophyta</taxon>
        <taxon>Tracheophyta</taxon>
        <taxon>Spermatophyta</taxon>
        <taxon>Magnoliopsida</taxon>
        <taxon>eudicotyledons</taxon>
        <taxon>Gunneridae</taxon>
        <taxon>Pentapetalae</taxon>
        <taxon>asterids</taxon>
        <taxon>lamiids</taxon>
        <taxon>Solanales</taxon>
        <taxon>Solanaceae</taxon>
        <taxon>Nicotianoideae</taxon>
        <taxon>Nicotianeae</taxon>
        <taxon>Nicotiana</taxon>
    </lineage>
</organism>
<reference evidence="3" key="2">
    <citation type="submission" date="2025-08" db="UniProtKB">
        <authorList>
            <consortium name="RefSeq"/>
        </authorList>
    </citation>
    <scope>IDENTIFICATION</scope>
    <source>
        <tissue evidence="3">Leaf</tissue>
    </source>
</reference>
<dbReference type="Proteomes" id="UP000790787">
    <property type="component" value="Chromosome 5"/>
</dbReference>
<dbReference type="OrthoDB" id="1222677at2759"/>
<dbReference type="InterPro" id="IPR040404">
    <property type="entry name" value="Phylloplanin-like"/>
</dbReference>
<accession>A0A1S3ZHJ7</accession>
<evidence type="ECO:0000313" key="2">
    <source>
        <dbReference type="Proteomes" id="UP000790787"/>
    </source>
</evidence>
<dbReference type="OMA" id="CYIIVRI"/>
<reference evidence="2" key="1">
    <citation type="journal article" date="2014" name="Nat. Commun.">
        <title>The tobacco genome sequence and its comparison with those of tomato and potato.</title>
        <authorList>
            <person name="Sierro N."/>
            <person name="Battey J.N."/>
            <person name="Ouadi S."/>
            <person name="Bakaher N."/>
            <person name="Bovet L."/>
            <person name="Willig A."/>
            <person name="Goepfert S."/>
            <person name="Peitsch M.C."/>
            <person name="Ivanov N.V."/>
        </authorList>
    </citation>
    <scope>NUCLEOTIDE SEQUENCE [LARGE SCALE GENOMIC DNA]</scope>
</reference>
<feature type="signal peptide" evidence="1">
    <location>
        <begin position="1"/>
        <end position="26"/>
    </location>
</feature>
<sequence>MAYNKLRALFLLSLFLIATTTPLAHGVLINGQNVIGLRVRGLLVCSATGNPPGPGIAGVNVKISCNGGSTSLVQVLTDANGYFQTIITALDGILFDQTTTPCQVIIDTPIASCSLLASTGTLRAPITLVGTLIQTLLGLVADATCGAFHLVPIA</sequence>
<dbReference type="KEGG" id="nta:107786908"/>
<protein>
    <submittedName>
        <fullName evidence="3">Uncharacterized protein LOC107786908</fullName>
    </submittedName>
</protein>
<gene>
    <name evidence="3" type="primary">LOC107786908</name>
</gene>
<evidence type="ECO:0000256" key="1">
    <source>
        <dbReference type="SAM" id="SignalP"/>
    </source>
</evidence>
<dbReference type="GeneID" id="107786908"/>
<dbReference type="PANTHER" id="PTHR34458">
    <property type="entry name" value="POLLEN OLE E 1 ALLERGEN AND EXTENSIN FAMILY PROTEIN-RELATED"/>
    <property type="match status" value="1"/>
</dbReference>
<dbReference type="RefSeq" id="XP_016463908.1">
    <property type="nucleotide sequence ID" value="XM_016608422.1"/>
</dbReference>
<name>A0A1S3ZHJ7_TOBAC</name>
<dbReference type="RefSeq" id="XP_016463908.1">
    <property type="nucleotide sequence ID" value="XM_016608422.2"/>
</dbReference>
<dbReference type="PaxDb" id="4097-A0A1S3ZHJ7"/>
<keyword evidence="1" id="KW-0732">Signal</keyword>
<proteinExistence type="predicted"/>
<keyword evidence="2" id="KW-1185">Reference proteome</keyword>
<feature type="chain" id="PRO_5010182872" evidence="1">
    <location>
        <begin position="27"/>
        <end position="154"/>
    </location>
</feature>